<keyword evidence="2" id="KW-1185">Reference proteome</keyword>
<protein>
    <recommendedName>
        <fullName evidence="3">Sel1 repeat family protein</fullName>
    </recommendedName>
</protein>
<name>A0A7Y6NTK6_9BURK</name>
<gene>
    <name evidence="1" type="ORF">HQN59_25575</name>
</gene>
<sequence length="491" mass="53670">MPTGLEYLKHQSVSGLSEVARIIADSLPLEELIELGEMNTLEAAASAGSSTAQFKLGVWKILQEPSYVEGLRLLKAAAVGGFAMTIPDPFGDMELPTYLRSAGHGGELDLNKTVMLAARHSLRRADVKAALRCLKLASLTLPFQVTIEMAEVLYSCVRLAEESAATFSGLPVKIVQACLEKKSARLDYSAAYTLGRALCGIDCGSVSFSDLVEGTNYRKGAALLLRAADAGSAEAWLHLYHLHSNHELSVANPQMARFCLEKAARAGHAVAQRKLGTSILRESSSLREWEHGIEWLFEAFHAGDELAWKLMRSLVFPITGLDVEADTAMEEVARFAPWLAVRLRLSRAFGLTKLEALTVNPVDGAREWGLVVGQNTFISQRRMSAPRAIPALSNDALTALRAAAEFFTKVIREGNAIEGDLRYRAQVQRGAFRRIGLDEKMFFAEASSAMLEAVRQGPKWAVRTRTLVTAALAEHSLSRRTKASSKKARLM</sequence>
<organism evidence="1 2">
    <name type="scientific">Piscinibacter koreensis</name>
    <dbReference type="NCBI Taxonomy" id="2742824"/>
    <lineage>
        <taxon>Bacteria</taxon>
        <taxon>Pseudomonadati</taxon>
        <taxon>Pseudomonadota</taxon>
        <taxon>Betaproteobacteria</taxon>
        <taxon>Burkholderiales</taxon>
        <taxon>Sphaerotilaceae</taxon>
        <taxon>Piscinibacter</taxon>
    </lineage>
</organism>
<dbReference type="EMBL" id="JABWMJ010000030">
    <property type="protein sequence ID" value="NUZ09113.1"/>
    <property type="molecule type" value="Genomic_DNA"/>
</dbReference>
<proteinExistence type="predicted"/>
<accession>A0A7Y6NTK6</accession>
<dbReference type="SUPFAM" id="SSF81901">
    <property type="entry name" value="HCP-like"/>
    <property type="match status" value="1"/>
</dbReference>
<evidence type="ECO:0000313" key="1">
    <source>
        <dbReference type="EMBL" id="NUZ09113.1"/>
    </source>
</evidence>
<dbReference type="RefSeq" id="WP_176071955.1">
    <property type="nucleotide sequence ID" value="NZ_JABWMJ010000030.1"/>
</dbReference>
<dbReference type="Gene3D" id="1.25.40.10">
    <property type="entry name" value="Tetratricopeptide repeat domain"/>
    <property type="match status" value="1"/>
</dbReference>
<comment type="caution">
    <text evidence="1">The sequence shown here is derived from an EMBL/GenBank/DDBJ whole genome shotgun (WGS) entry which is preliminary data.</text>
</comment>
<dbReference type="InterPro" id="IPR011990">
    <property type="entry name" value="TPR-like_helical_dom_sf"/>
</dbReference>
<dbReference type="Proteomes" id="UP000529637">
    <property type="component" value="Unassembled WGS sequence"/>
</dbReference>
<evidence type="ECO:0008006" key="3">
    <source>
        <dbReference type="Google" id="ProtNLM"/>
    </source>
</evidence>
<evidence type="ECO:0000313" key="2">
    <source>
        <dbReference type="Proteomes" id="UP000529637"/>
    </source>
</evidence>
<reference evidence="1 2" key="1">
    <citation type="submission" date="2020-06" db="EMBL/GenBank/DDBJ databases">
        <title>Schlegella sp. ID0723 isolated from air conditioner.</title>
        <authorList>
            <person name="Kim D.Y."/>
            <person name="Kim D.-U."/>
        </authorList>
    </citation>
    <scope>NUCLEOTIDE SEQUENCE [LARGE SCALE GENOMIC DNA]</scope>
    <source>
        <strain evidence="1 2">ID0723</strain>
    </source>
</reference>
<dbReference type="AlphaFoldDB" id="A0A7Y6NTK6"/>